<keyword evidence="1" id="KW-0812">Transmembrane</keyword>
<feature type="transmembrane region" description="Helical" evidence="1">
    <location>
        <begin position="198"/>
        <end position="219"/>
    </location>
</feature>
<organism evidence="2 3">
    <name type="scientific">Raineyella fluvialis</name>
    <dbReference type="NCBI Taxonomy" id="2662261"/>
    <lineage>
        <taxon>Bacteria</taxon>
        <taxon>Bacillati</taxon>
        <taxon>Actinomycetota</taxon>
        <taxon>Actinomycetes</taxon>
        <taxon>Propionibacteriales</taxon>
        <taxon>Propionibacteriaceae</taxon>
        <taxon>Raineyella</taxon>
    </lineage>
</organism>
<evidence type="ECO:0000313" key="3">
    <source>
        <dbReference type="Proteomes" id="UP000386847"/>
    </source>
</evidence>
<proteinExistence type="predicted"/>
<evidence type="ECO:0000313" key="2">
    <source>
        <dbReference type="EMBL" id="QGF22690.1"/>
    </source>
</evidence>
<accession>A0A5Q2F6S7</accession>
<protein>
    <submittedName>
        <fullName evidence="2">Uncharacterized protein</fullName>
    </submittedName>
</protein>
<feature type="transmembrane region" description="Helical" evidence="1">
    <location>
        <begin position="225"/>
        <end position="243"/>
    </location>
</feature>
<keyword evidence="1" id="KW-0472">Membrane</keyword>
<dbReference type="RefSeq" id="WP_153571219.1">
    <property type="nucleotide sequence ID" value="NZ_CP045725.1"/>
</dbReference>
<reference evidence="2 3" key="1">
    <citation type="submission" date="2019-10" db="EMBL/GenBank/DDBJ databases">
        <title>Genomic analysis of Raineyella sp. CBA3103.</title>
        <authorList>
            <person name="Roh S.W."/>
        </authorList>
    </citation>
    <scope>NUCLEOTIDE SEQUENCE [LARGE SCALE GENOMIC DNA]</scope>
    <source>
        <strain evidence="2 3">CBA3103</strain>
    </source>
</reference>
<dbReference type="EMBL" id="CP045725">
    <property type="protein sequence ID" value="QGF22690.1"/>
    <property type="molecule type" value="Genomic_DNA"/>
</dbReference>
<dbReference type="KEGG" id="rain:Rai3103_02225"/>
<gene>
    <name evidence="2" type="ORF">Rai3103_02225</name>
</gene>
<keyword evidence="3" id="KW-1185">Reference proteome</keyword>
<evidence type="ECO:0000256" key="1">
    <source>
        <dbReference type="SAM" id="Phobius"/>
    </source>
</evidence>
<feature type="transmembrane region" description="Helical" evidence="1">
    <location>
        <begin position="91"/>
        <end position="109"/>
    </location>
</feature>
<name>A0A5Q2F6S7_9ACTN</name>
<keyword evidence="1" id="KW-1133">Transmembrane helix</keyword>
<sequence>MVGFYAVLSYVILAAALLFMVKVARGSNGPAKSWADLRSYDLEGQMWAVVLISGMAVGAIVQAVGGGVTSFSAVALGVGIWCGVFRKPDRFSGLVPGTVGAVASVYGSIDFVTRASSDADRIIRGGIMFCLAALFVLAAVTRVQPLRGLTWFAALDVIAFLAGPGGASWVESHGWHVGALSLIGIGAAVTLALMPTFVIALAALAVAGIQVLGSAFGYLPGDLTYSFGPIVMALVGFWITRAARTRIGV</sequence>
<feature type="transmembrane region" description="Helical" evidence="1">
    <location>
        <begin position="50"/>
        <end position="79"/>
    </location>
</feature>
<feature type="transmembrane region" description="Helical" evidence="1">
    <location>
        <begin position="121"/>
        <end position="141"/>
    </location>
</feature>
<dbReference type="AlphaFoldDB" id="A0A5Q2F6S7"/>
<feature type="transmembrane region" description="Helical" evidence="1">
    <location>
        <begin position="173"/>
        <end position="193"/>
    </location>
</feature>
<dbReference type="Proteomes" id="UP000386847">
    <property type="component" value="Chromosome"/>
</dbReference>
<feature type="transmembrane region" description="Helical" evidence="1">
    <location>
        <begin position="148"/>
        <end position="167"/>
    </location>
</feature>